<dbReference type="Proteomes" id="UP000050791">
    <property type="component" value="Unassembled WGS sequence"/>
</dbReference>
<feature type="transmembrane region" description="Helical" evidence="1">
    <location>
        <begin position="6"/>
        <end position="30"/>
    </location>
</feature>
<sequence>MKLNNIHWLFIIYLYIILETVSGFMGNVYLSSNADPKNSEGTTFWLLQESKEYLYFQWIPFQREYYGALFLEQEDGVSRQMADDLEEAMLRTVAPACKNQKYSLRQSVRWMIIRYYDKESRELNFNRIFRVEQSIFETSDDKSTSLIWQINDKICSTEDLIIIFKKDSTGFHRMYSISANERSYHFTNGLHDDEHVIITTYHEHAFGLSELGNLDVQNKGKENVNIDVIAAGFWKPVIIGVLYFVICICIILCIFFTCKR</sequence>
<keyword evidence="1" id="KW-0472">Membrane</keyword>
<dbReference type="WBParaSite" id="SMTH1_104220.1">
    <property type="protein sequence ID" value="SMTH1_104220.1"/>
    <property type="gene ID" value="SMTH1_104220"/>
</dbReference>
<reference evidence="3" key="1">
    <citation type="submission" date="2023-11" db="UniProtKB">
        <authorList>
            <consortium name="WormBaseParasite"/>
        </authorList>
    </citation>
    <scope>IDENTIFICATION</scope>
</reference>
<evidence type="ECO:0000256" key="1">
    <source>
        <dbReference type="SAM" id="Phobius"/>
    </source>
</evidence>
<protein>
    <submittedName>
        <fullName evidence="3">Uncharacterized protein</fullName>
    </submittedName>
</protein>
<feature type="transmembrane region" description="Helical" evidence="1">
    <location>
        <begin position="237"/>
        <end position="257"/>
    </location>
</feature>
<dbReference type="AlphaFoldDB" id="A0AA85ASJ6"/>
<accession>A0AA85ASJ6</accession>
<proteinExistence type="predicted"/>
<evidence type="ECO:0000313" key="2">
    <source>
        <dbReference type="Proteomes" id="UP000050791"/>
    </source>
</evidence>
<organism evidence="2 3">
    <name type="scientific">Schistosoma mattheei</name>
    <dbReference type="NCBI Taxonomy" id="31246"/>
    <lineage>
        <taxon>Eukaryota</taxon>
        <taxon>Metazoa</taxon>
        <taxon>Spiralia</taxon>
        <taxon>Lophotrochozoa</taxon>
        <taxon>Platyhelminthes</taxon>
        <taxon>Trematoda</taxon>
        <taxon>Digenea</taxon>
        <taxon>Strigeidida</taxon>
        <taxon>Schistosomatoidea</taxon>
        <taxon>Schistosomatidae</taxon>
        <taxon>Schistosoma</taxon>
    </lineage>
</organism>
<keyword evidence="1" id="KW-1133">Transmembrane helix</keyword>
<evidence type="ECO:0000313" key="3">
    <source>
        <dbReference type="WBParaSite" id="SMTH1_104220.1"/>
    </source>
</evidence>
<name>A0AA85ASJ6_9TREM</name>
<keyword evidence="1" id="KW-0812">Transmembrane</keyword>